<dbReference type="PRINTS" id="PR00385">
    <property type="entry name" value="P450"/>
</dbReference>
<evidence type="ECO:0000256" key="3">
    <source>
        <dbReference type="ARBA" id="ARBA00010617"/>
    </source>
</evidence>
<dbReference type="PANTHER" id="PTHR46300:SF7">
    <property type="entry name" value="P450, PUTATIVE (EUROFUNG)-RELATED"/>
    <property type="match status" value="1"/>
</dbReference>
<comment type="similarity">
    <text evidence="3 10">Belongs to the cytochrome P450 family.</text>
</comment>
<reference evidence="11" key="1">
    <citation type="submission" date="2023-03" db="EMBL/GenBank/DDBJ databases">
        <title>Massive genome expansion in bonnet fungi (Mycena s.s.) driven by repeated elements and novel gene families across ecological guilds.</title>
        <authorList>
            <consortium name="Lawrence Berkeley National Laboratory"/>
            <person name="Harder C.B."/>
            <person name="Miyauchi S."/>
            <person name="Viragh M."/>
            <person name="Kuo A."/>
            <person name="Thoen E."/>
            <person name="Andreopoulos B."/>
            <person name="Lu D."/>
            <person name="Skrede I."/>
            <person name="Drula E."/>
            <person name="Henrissat B."/>
            <person name="Morin E."/>
            <person name="Kohler A."/>
            <person name="Barry K."/>
            <person name="LaButti K."/>
            <person name="Morin E."/>
            <person name="Salamov A."/>
            <person name="Lipzen A."/>
            <person name="Mereny Z."/>
            <person name="Hegedus B."/>
            <person name="Baldrian P."/>
            <person name="Stursova M."/>
            <person name="Weitz H."/>
            <person name="Taylor A."/>
            <person name="Grigoriev I.V."/>
            <person name="Nagy L.G."/>
            <person name="Martin F."/>
            <person name="Kauserud H."/>
        </authorList>
    </citation>
    <scope>NUCLEOTIDE SEQUENCE</scope>
    <source>
        <strain evidence="11">9144</strain>
    </source>
</reference>
<comment type="pathway">
    <text evidence="2">Secondary metabolite biosynthesis.</text>
</comment>
<gene>
    <name evidence="11" type="ORF">GGX14DRAFT_607483</name>
</gene>
<dbReference type="PRINTS" id="PR00463">
    <property type="entry name" value="EP450I"/>
</dbReference>
<evidence type="ECO:0000256" key="9">
    <source>
        <dbReference type="PIRSR" id="PIRSR602401-1"/>
    </source>
</evidence>
<evidence type="ECO:0000256" key="7">
    <source>
        <dbReference type="ARBA" id="ARBA00023004"/>
    </source>
</evidence>
<dbReference type="Proteomes" id="UP001219525">
    <property type="component" value="Unassembled WGS sequence"/>
</dbReference>
<keyword evidence="12" id="KW-1185">Reference proteome</keyword>
<dbReference type="InterPro" id="IPR001128">
    <property type="entry name" value="Cyt_P450"/>
</dbReference>
<keyword evidence="8 10" id="KW-0503">Monooxygenase</keyword>
<keyword evidence="6 10" id="KW-0560">Oxidoreductase</keyword>
<protein>
    <submittedName>
        <fullName evidence="11">Cytochrome P450</fullName>
    </submittedName>
</protein>
<dbReference type="SUPFAM" id="SSF48264">
    <property type="entry name" value="Cytochrome P450"/>
    <property type="match status" value="1"/>
</dbReference>
<dbReference type="InterPro" id="IPR050364">
    <property type="entry name" value="Cytochrome_P450_fung"/>
</dbReference>
<evidence type="ECO:0000256" key="6">
    <source>
        <dbReference type="ARBA" id="ARBA00023002"/>
    </source>
</evidence>
<name>A0AAD6ULR8_9AGAR</name>
<keyword evidence="4 9" id="KW-0349">Heme</keyword>
<evidence type="ECO:0000256" key="8">
    <source>
        <dbReference type="ARBA" id="ARBA00023033"/>
    </source>
</evidence>
<evidence type="ECO:0000256" key="2">
    <source>
        <dbReference type="ARBA" id="ARBA00005179"/>
    </source>
</evidence>
<dbReference type="CDD" id="cd11065">
    <property type="entry name" value="CYP64-like"/>
    <property type="match status" value="1"/>
</dbReference>
<evidence type="ECO:0000256" key="5">
    <source>
        <dbReference type="ARBA" id="ARBA00022723"/>
    </source>
</evidence>
<proteinExistence type="inferred from homology"/>
<dbReference type="GO" id="GO:0005506">
    <property type="term" value="F:iron ion binding"/>
    <property type="evidence" value="ECO:0007669"/>
    <property type="project" value="InterPro"/>
</dbReference>
<evidence type="ECO:0000313" key="12">
    <source>
        <dbReference type="Proteomes" id="UP001219525"/>
    </source>
</evidence>
<evidence type="ECO:0000313" key="11">
    <source>
        <dbReference type="EMBL" id="KAJ7189912.1"/>
    </source>
</evidence>
<comment type="cofactor">
    <cofactor evidence="1 9">
        <name>heme</name>
        <dbReference type="ChEBI" id="CHEBI:30413"/>
    </cofactor>
</comment>
<accession>A0AAD6ULR8</accession>
<dbReference type="GO" id="GO:0004497">
    <property type="term" value="F:monooxygenase activity"/>
    <property type="evidence" value="ECO:0007669"/>
    <property type="project" value="UniProtKB-KW"/>
</dbReference>
<dbReference type="GO" id="GO:0020037">
    <property type="term" value="F:heme binding"/>
    <property type="evidence" value="ECO:0007669"/>
    <property type="project" value="InterPro"/>
</dbReference>
<evidence type="ECO:0000256" key="10">
    <source>
        <dbReference type="RuleBase" id="RU000461"/>
    </source>
</evidence>
<organism evidence="11 12">
    <name type="scientific">Mycena pura</name>
    <dbReference type="NCBI Taxonomy" id="153505"/>
    <lineage>
        <taxon>Eukaryota</taxon>
        <taxon>Fungi</taxon>
        <taxon>Dikarya</taxon>
        <taxon>Basidiomycota</taxon>
        <taxon>Agaricomycotina</taxon>
        <taxon>Agaricomycetes</taxon>
        <taxon>Agaricomycetidae</taxon>
        <taxon>Agaricales</taxon>
        <taxon>Marasmiineae</taxon>
        <taxon>Mycenaceae</taxon>
        <taxon>Mycena</taxon>
    </lineage>
</organism>
<dbReference type="AlphaFoldDB" id="A0AAD6ULR8"/>
<evidence type="ECO:0000256" key="4">
    <source>
        <dbReference type="ARBA" id="ARBA00022617"/>
    </source>
</evidence>
<dbReference type="PROSITE" id="PS00086">
    <property type="entry name" value="CYTOCHROME_P450"/>
    <property type="match status" value="1"/>
</dbReference>
<dbReference type="InterPro" id="IPR017972">
    <property type="entry name" value="Cyt_P450_CS"/>
</dbReference>
<dbReference type="InterPro" id="IPR036396">
    <property type="entry name" value="Cyt_P450_sf"/>
</dbReference>
<dbReference type="Gene3D" id="1.10.630.10">
    <property type="entry name" value="Cytochrome P450"/>
    <property type="match status" value="1"/>
</dbReference>
<evidence type="ECO:0000256" key="1">
    <source>
        <dbReference type="ARBA" id="ARBA00001971"/>
    </source>
</evidence>
<sequence length="504" mass="56621">MSYYAVCAAITVFLLLRLRSRRIRLPLPPGPKKLPFIGNLLDMPSTFQWETYMKWSQLYDSDIIHLNVAGSSIIVLSSLDAATELLEKRSNIYSDRSRMPMVKELMGWDWNIALMRRARRQFHRDFNIQAVRKYDPKLQAAAHGLLRRLLRDPENVIHHFRHMAGEAIMSAAYGITVLPENDPYIKLAEDALTTLFYAVIPGQFLVDSVPALMHLPNWFPGAGFKRIAKEWRQLSKAMVESPFAETKRKMAEGNATPSFVSTLLRDIEDSEDKHEEGQAVKEAAGAMYIGGADTTVSALASFVLAMLSNPEAQKKAQMEIDSVVGNGRLPDFTDAEESLPYLSALVKEVLRWRSVTPLGVPHFVSVEDEYRGYRIPANSLVISNLWAIHHDETLYPDPYEFKPERWLSESVGSMGTAEAAFGFGRRICPGRHFATSSVWITIACVLATLNITKAVDEDGTVIEPTHEYRSAMVIEPLPFKCSIKPRSEAAARLIQETVHGAENL</sequence>
<comment type="caution">
    <text evidence="11">The sequence shown here is derived from an EMBL/GenBank/DDBJ whole genome shotgun (WGS) entry which is preliminary data.</text>
</comment>
<dbReference type="InterPro" id="IPR002401">
    <property type="entry name" value="Cyt_P450_E_grp-I"/>
</dbReference>
<feature type="binding site" description="axial binding residue" evidence="9">
    <location>
        <position position="428"/>
    </location>
    <ligand>
        <name>heme</name>
        <dbReference type="ChEBI" id="CHEBI:30413"/>
    </ligand>
    <ligandPart>
        <name>Fe</name>
        <dbReference type="ChEBI" id="CHEBI:18248"/>
    </ligandPart>
</feature>
<dbReference type="Pfam" id="PF00067">
    <property type="entry name" value="p450"/>
    <property type="match status" value="1"/>
</dbReference>
<dbReference type="GO" id="GO:0016705">
    <property type="term" value="F:oxidoreductase activity, acting on paired donors, with incorporation or reduction of molecular oxygen"/>
    <property type="evidence" value="ECO:0007669"/>
    <property type="project" value="InterPro"/>
</dbReference>
<dbReference type="PANTHER" id="PTHR46300">
    <property type="entry name" value="P450, PUTATIVE (EUROFUNG)-RELATED-RELATED"/>
    <property type="match status" value="1"/>
</dbReference>
<keyword evidence="5 9" id="KW-0479">Metal-binding</keyword>
<dbReference type="EMBL" id="JARJCW010000162">
    <property type="protein sequence ID" value="KAJ7189912.1"/>
    <property type="molecule type" value="Genomic_DNA"/>
</dbReference>
<keyword evidence="7 9" id="KW-0408">Iron</keyword>